<dbReference type="SUPFAM" id="SSF81383">
    <property type="entry name" value="F-box domain"/>
    <property type="match status" value="1"/>
</dbReference>
<dbReference type="InterPro" id="IPR001810">
    <property type="entry name" value="F-box_dom"/>
</dbReference>
<evidence type="ECO:0000313" key="4">
    <source>
        <dbReference type="Proteomes" id="UP000204584"/>
    </source>
</evidence>
<dbReference type="KEGG" id="vg:16606375"/>
<dbReference type="PANTHER" id="PTHR12874">
    <property type="entry name" value="F-BOX ONLY PROTEIN 48-RELATED"/>
    <property type="match status" value="1"/>
</dbReference>
<dbReference type="PROSITE" id="PS50181">
    <property type="entry name" value="FBOX"/>
    <property type="match status" value="1"/>
</dbReference>
<sequence>MATRMGTRPSRSTTAEGDTTEGHPVIGSAVLTGPWIAPQGVLCPRKRRHTRAPADDTAARPRQRRRTGPALAPRTLTSLPAELVVAIGQWLDPIDLVCVGATCRRLAEIASDQPLWRSIFERVYMCALYRGRAGGVLVHYESAGGTLHADAPLLPFVHMTVVGRDWRWLCLVHWAHHPNLPETCDAPPLEPLASAGSSTPLVPLGGSTVRYMSPPGVVRADYGVEIARDAAGQLAGWVEALWTGSGGEDDARREPTIVLSRGDPRTRFVADAIAVPGALDDADAQGSVNGRIITRAGRTLYQGACRRGLAHGLGVVTDMAGRRWESTSRDGTTLSTTLRPDDARVTEIVVRCVGGPRPHDSQPRANQPVDAARGTRRHTSAALTVRYANGDQLHMLHTAHAKAALFWCSPDCPDLRFAARRIECRSWAQALDIDAIAMWPLDEPGDEPDDHARLFIDYVRGGHCGWGSEAQRHAERMDALGARALLDGRVPSDVPYAIVRSDDAQVSAARFFFETCP</sequence>
<dbReference type="InterPro" id="IPR036047">
    <property type="entry name" value="F-box-like_dom_sf"/>
</dbReference>
<gene>
    <name evidence="3" type="ORF">psal_cds_667</name>
</gene>
<feature type="region of interest" description="Disordered" evidence="1">
    <location>
        <begin position="46"/>
        <end position="72"/>
    </location>
</feature>
<organism evidence="3 4">
    <name type="scientific">Pandoravirus salinus</name>
    <dbReference type="NCBI Taxonomy" id="1349410"/>
    <lineage>
        <taxon>Viruses</taxon>
        <taxon>Pandoravirus</taxon>
    </lineage>
</organism>
<feature type="region of interest" description="Disordered" evidence="1">
    <location>
        <begin position="354"/>
        <end position="376"/>
    </location>
</feature>
<feature type="domain" description="F-box" evidence="2">
    <location>
        <begin position="73"/>
        <end position="119"/>
    </location>
</feature>
<dbReference type="GO" id="GO:0019005">
    <property type="term" value="C:SCF ubiquitin ligase complex"/>
    <property type="evidence" value="ECO:0007669"/>
    <property type="project" value="TreeGrafter"/>
</dbReference>
<evidence type="ECO:0000256" key="1">
    <source>
        <dbReference type="SAM" id="MobiDB-lite"/>
    </source>
</evidence>
<evidence type="ECO:0000259" key="2">
    <source>
        <dbReference type="PROSITE" id="PS50181"/>
    </source>
</evidence>
<proteinExistence type="predicted"/>
<keyword evidence="4" id="KW-1185">Reference proteome</keyword>
<accession>S4VW63</accession>
<dbReference type="GeneID" id="16606375"/>
<feature type="region of interest" description="Disordered" evidence="1">
    <location>
        <begin position="1"/>
        <end position="26"/>
    </location>
</feature>
<dbReference type="Pfam" id="PF12937">
    <property type="entry name" value="F-box-like"/>
    <property type="match status" value="1"/>
</dbReference>
<dbReference type="PANTHER" id="PTHR12874:SF9">
    <property type="entry name" value="F-BOX ONLY PROTEIN 48"/>
    <property type="match status" value="1"/>
</dbReference>
<reference evidence="3 4" key="1">
    <citation type="journal article" date="2013" name="Science">
        <title>Pandoraviruses: amoeba viruses with genomes up to 2.5 Mb reaching that of parasitic eukaryotes.</title>
        <authorList>
            <person name="Philippe N."/>
            <person name="Legendre M."/>
            <person name="Doutre G."/>
            <person name="Coute Y."/>
            <person name="Poirot O."/>
            <person name="Lescot M."/>
            <person name="Arslan D."/>
            <person name="Seltzer V."/>
            <person name="Bertaux L."/>
            <person name="Bruley C."/>
            <person name="Garin J."/>
            <person name="Claverie J.M."/>
            <person name="Abergel C."/>
        </authorList>
    </citation>
    <scope>NUCLEOTIDE SEQUENCE [LARGE SCALE GENOMIC DNA]</scope>
</reference>
<name>S4VW63_9VIRU</name>
<dbReference type="GO" id="GO:0031146">
    <property type="term" value="P:SCF-dependent proteasomal ubiquitin-dependent protein catabolic process"/>
    <property type="evidence" value="ECO:0007669"/>
    <property type="project" value="TreeGrafter"/>
</dbReference>
<evidence type="ECO:0000313" key="3">
    <source>
        <dbReference type="EMBL" id="AGO84588.1"/>
    </source>
</evidence>
<dbReference type="Gene3D" id="1.20.1280.50">
    <property type="match status" value="1"/>
</dbReference>
<dbReference type="Proteomes" id="UP000204584">
    <property type="component" value="Segment"/>
</dbReference>
<protein>
    <submittedName>
        <fullName evidence="3">F-box domain containing protein</fullName>
    </submittedName>
</protein>
<dbReference type="RefSeq" id="YP_008437660.1">
    <property type="nucleotide sequence ID" value="NC_022098.1"/>
</dbReference>
<dbReference type="EMBL" id="KC977571">
    <property type="protein sequence ID" value="AGO84588.1"/>
    <property type="molecule type" value="Genomic_DNA"/>
</dbReference>